<dbReference type="Gene3D" id="3.40.720.10">
    <property type="entry name" value="Alkaline Phosphatase, subunit A"/>
    <property type="match status" value="1"/>
</dbReference>
<evidence type="ECO:0000313" key="4">
    <source>
        <dbReference type="EMBL" id="MCP9291125.1"/>
    </source>
</evidence>
<dbReference type="PANTHER" id="PTHR44591:SF3">
    <property type="entry name" value="RESPONSE REGULATORY DOMAIN-CONTAINING PROTEIN"/>
    <property type="match status" value="1"/>
</dbReference>
<dbReference type="InterPro" id="IPR001789">
    <property type="entry name" value="Sig_transdc_resp-reg_receiver"/>
</dbReference>
<evidence type="ECO:0000256" key="1">
    <source>
        <dbReference type="ARBA" id="ARBA00022553"/>
    </source>
</evidence>
<dbReference type="Pfam" id="PF00072">
    <property type="entry name" value="Response_reg"/>
    <property type="match status" value="1"/>
</dbReference>
<organism evidence="4 5">
    <name type="scientific">Gracilimonas sediminicola</name>
    <dbReference type="NCBI Taxonomy" id="2952158"/>
    <lineage>
        <taxon>Bacteria</taxon>
        <taxon>Pseudomonadati</taxon>
        <taxon>Balneolota</taxon>
        <taxon>Balneolia</taxon>
        <taxon>Balneolales</taxon>
        <taxon>Balneolaceae</taxon>
        <taxon>Gracilimonas</taxon>
    </lineage>
</organism>
<evidence type="ECO:0000259" key="3">
    <source>
        <dbReference type="PROSITE" id="PS50110"/>
    </source>
</evidence>
<dbReference type="PANTHER" id="PTHR44591">
    <property type="entry name" value="STRESS RESPONSE REGULATOR PROTEIN 1"/>
    <property type="match status" value="1"/>
</dbReference>
<dbReference type="InterPro" id="IPR011006">
    <property type="entry name" value="CheY-like_superfamily"/>
</dbReference>
<keyword evidence="1 2" id="KW-0597">Phosphoprotein</keyword>
<reference evidence="4" key="1">
    <citation type="submission" date="2022-06" db="EMBL/GenBank/DDBJ databases">
        <title>Gracilimonas sp. CAU 1638 isolated from sea sediment.</title>
        <authorList>
            <person name="Kim W."/>
        </authorList>
    </citation>
    <scope>NUCLEOTIDE SEQUENCE</scope>
    <source>
        <strain evidence="4">CAU 1638</strain>
    </source>
</reference>
<dbReference type="SMART" id="SM00448">
    <property type="entry name" value="REC"/>
    <property type="match status" value="1"/>
</dbReference>
<feature type="modified residue" description="4-aspartylphosphate" evidence="2">
    <location>
        <position position="61"/>
    </location>
</feature>
<comment type="caution">
    <text evidence="4">The sequence shown here is derived from an EMBL/GenBank/DDBJ whole genome shotgun (WGS) entry which is preliminary data.</text>
</comment>
<evidence type="ECO:0000256" key="2">
    <source>
        <dbReference type="PROSITE-ProRule" id="PRU00169"/>
    </source>
</evidence>
<dbReference type="SUPFAM" id="SSF53649">
    <property type="entry name" value="Alkaline phosphatase-like"/>
    <property type="match status" value="1"/>
</dbReference>
<dbReference type="GO" id="GO:0000160">
    <property type="term" value="P:phosphorelay signal transduction system"/>
    <property type="evidence" value="ECO:0007669"/>
    <property type="project" value="InterPro"/>
</dbReference>
<dbReference type="AlphaFoldDB" id="A0A9X2L2N6"/>
<gene>
    <name evidence="4" type="ORF">NM125_05980</name>
</gene>
<dbReference type="CDD" id="cd00156">
    <property type="entry name" value="REC"/>
    <property type="match status" value="1"/>
</dbReference>
<dbReference type="InterPro" id="IPR050595">
    <property type="entry name" value="Bact_response_regulator"/>
</dbReference>
<feature type="domain" description="Response regulatory" evidence="3">
    <location>
        <begin position="12"/>
        <end position="126"/>
    </location>
</feature>
<name>A0A9X2L2N6_9BACT</name>
<proteinExistence type="predicted"/>
<protein>
    <submittedName>
        <fullName evidence="4">PglZ domain-containing protein</fullName>
    </submittedName>
</protein>
<dbReference type="EMBL" id="JANDBC010000001">
    <property type="protein sequence ID" value="MCP9291125.1"/>
    <property type="molecule type" value="Genomic_DNA"/>
</dbReference>
<sequence length="522" mass="60592">MAKLKEDYFMPKILWADDEIDQLQSHIIFLEKKGFEITPVANGDDAVSMISSEPFDIVYLDEQMPGMGGIETLEKIKSIQPSLPVVMITKSEEESIMEDAIGGKISDYLIKPVNPNQILLTTKRLLERSRIQTEKSAQTYLKQFNELSSRIHPGTHWKEWIDIYKELTNWQIDLGSGDEGLIQVLDDQFQQANKEFGRFVNQEYKDWVKKDEGRPLLSQEIFKKYVNPHLEKGEKVMFFLIDCMRYDQWLVFEPFLSNYFSIDTDFYYSILPTATPYSRNAIFSGLYPSDIERMYPELWQQGQDESSLNRHEEELLRKQLERDGIDIKFKYEKILNAEAGRKVADKIGSYAQSKLAAFVFNFVDTLVHSRSDSDVIKELAPDVSAFRSVTEAWFQHSSLLQMFKGLAKENVTLIITTDHGSVRALRDTKVYGDKDTATNLRYKYGRNLKADESDAVVFMDDPEQYRLPKVGAVNNYIIAREDYYFVYPTNYHKYQNRYRDTFQHGGASMEEMILPVATLTPK</sequence>
<dbReference type="SUPFAM" id="SSF52172">
    <property type="entry name" value="CheY-like"/>
    <property type="match status" value="1"/>
</dbReference>
<dbReference type="Gene3D" id="3.40.50.2300">
    <property type="match status" value="1"/>
</dbReference>
<keyword evidence="5" id="KW-1185">Reference proteome</keyword>
<dbReference type="Proteomes" id="UP001139125">
    <property type="component" value="Unassembled WGS sequence"/>
</dbReference>
<dbReference type="Pfam" id="PF08665">
    <property type="entry name" value="PglZ"/>
    <property type="match status" value="1"/>
</dbReference>
<dbReference type="InterPro" id="IPR017850">
    <property type="entry name" value="Alkaline_phosphatase_core_sf"/>
</dbReference>
<dbReference type="PROSITE" id="PS50110">
    <property type="entry name" value="RESPONSE_REGULATORY"/>
    <property type="match status" value="1"/>
</dbReference>
<dbReference type="RefSeq" id="WP_255133783.1">
    <property type="nucleotide sequence ID" value="NZ_JANDBC010000001.1"/>
</dbReference>
<evidence type="ECO:0000313" key="5">
    <source>
        <dbReference type="Proteomes" id="UP001139125"/>
    </source>
</evidence>
<accession>A0A9X2L2N6</accession>